<name>A0AA39M212_9BILA</name>
<reference evidence="1" key="1">
    <citation type="submission" date="2023-06" db="EMBL/GenBank/DDBJ databases">
        <title>Genomic analysis of the entomopathogenic nematode Steinernema hermaphroditum.</title>
        <authorList>
            <person name="Schwarz E.M."/>
            <person name="Heppert J.K."/>
            <person name="Baniya A."/>
            <person name="Schwartz H.T."/>
            <person name="Tan C.-H."/>
            <person name="Antoshechkin I."/>
            <person name="Sternberg P.W."/>
            <person name="Goodrich-Blair H."/>
            <person name="Dillman A.R."/>
        </authorList>
    </citation>
    <scope>NUCLEOTIDE SEQUENCE</scope>
    <source>
        <strain evidence="1">PS9179</strain>
        <tissue evidence="1">Whole animal</tissue>
    </source>
</reference>
<dbReference type="AlphaFoldDB" id="A0AA39M212"/>
<sequence length="112" mass="12982">MPTAHGSTHKPPLKRSASTQIMTALNDYGIEEVFQKMEQCPVQDQFVVVPIELLQELRRRTTQLARDFYEDDPECDLTEKVLDSLKQMRRDCEEITSDLQSMTRSIHRSLGK</sequence>
<protein>
    <submittedName>
        <fullName evidence="1">Uncharacterized protein</fullName>
    </submittedName>
</protein>
<organism evidence="1 2">
    <name type="scientific">Steinernema hermaphroditum</name>
    <dbReference type="NCBI Taxonomy" id="289476"/>
    <lineage>
        <taxon>Eukaryota</taxon>
        <taxon>Metazoa</taxon>
        <taxon>Ecdysozoa</taxon>
        <taxon>Nematoda</taxon>
        <taxon>Chromadorea</taxon>
        <taxon>Rhabditida</taxon>
        <taxon>Tylenchina</taxon>
        <taxon>Panagrolaimomorpha</taxon>
        <taxon>Strongyloidoidea</taxon>
        <taxon>Steinernematidae</taxon>
        <taxon>Steinernema</taxon>
    </lineage>
</organism>
<dbReference type="EMBL" id="JAUCMV010000002">
    <property type="protein sequence ID" value="KAK0418726.1"/>
    <property type="molecule type" value="Genomic_DNA"/>
</dbReference>
<keyword evidence="2" id="KW-1185">Reference proteome</keyword>
<evidence type="ECO:0000313" key="1">
    <source>
        <dbReference type="EMBL" id="KAK0418726.1"/>
    </source>
</evidence>
<gene>
    <name evidence="1" type="ORF">QR680_013736</name>
</gene>
<evidence type="ECO:0000313" key="2">
    <source>
        <dbReference type="Proteomes" id="UP001175271"/>
    </source>
</evidence>
<dbReference type="Proteomes" id="UP001175271">
    <property type="component" value="Unassembled WGS sequence"/>
</dbReference>
<accession>A0AA39M212</accession>
<comment type="caution">
    <text evidence="1">The sequence shown here is derived from an EMBL/GenBank/DDBJ whole genome shotgun (WGS) entry which is preliminary data.</text>
</comment>
<proteinExistence type="predicted"/>